<sequence length="114" mass="13307">MGLSASSSSFTDRIPFKIVYGSQSYRARLRWVFQQSNSHSRFTPRVVVKVMHIIASPAYLINNTHVWVFEKSVQHLKRFSRYKNLDVVRQAREYPPKYSHNVAGSFFASFFCIV</sequence>
<evidence type="ECO:0000313" key="1">
    <source>
        <dbReference type="EMBL" id="CAI8605323.1"/>
    </source>
</evidence>
<gene>
    <name evidence="1" type="ORF">VFH_III177600</name>
</gene>
<proteinExistence type="predicted"/>
<reference evidence="1 2" key="1">
    <citation type="submission" date="2023-01" db="EMBL/GenBank/DDBJ databases">
        <authorList>
            <person name="Kreplak J."/>
        </authorList>
    </citation>
    <scope>NUCLEOTIDE SEQUENCE [LARGE SCALE GENOMIC DNA]</scope>
</reference>
<organism evidence="1 2">
    <name type="scientific">Vicia faba</name>
    <name type="common">Broad bean</name>
    <name type="synonym">Faba vulgaris</name>
    <dbReference type="NCBI Taxonomy" id="3906"/>
    <lineage>
        <taxon>Eukaryota</taxon>
        <taxon>Viridiplantae</taxon>
        <taxon>Streptophyta</taxon>
        <taxon>Embryophyta</taxon>
        <taxon>Tracheophyta</taxon>
        <taxon>Spermatophyta</taxon>
        <taxon>Magnoliopsida</taxon>
        <taxon>eudicotyledons</taxon>
        <taxon>Gunneridae</taxon>
        <taxon>Pentapetalae</taxon>
        <taxon>rosids</taxon>
        <taxon>fabids</taxon>
        <taxon>Fabales</taxon>
        <taxon>Fabaceae</taxon>
        <taxon>Papilionoideae</taxon>
        <taxon>50 kb inversion clade</taxon>
        <taxon>NPAAA clade</taxon>
        <taxon>Hologalegina</taxon>
        <taxon>IRL clade</taxon>
        <taxon>Fabeae</taxon>
        <taxon>Vicia</taxon>
    </lineage>
</organism>
<dbReference type="Proteomes" id="UP001157006">
    <property type="component" value="Chromosome 3"/>
</dbReference>
<keyword evidence="2" id="KW-1185">Reference proteome</keyword>
<name>A0AAV1A874_VICFA</name>
<dbReference type="AlphaFoldDB" id="A0AAV1A874"/>
<protein>
    <submittedName>
        <fullName evidence="1">Uncharacterized protein</fullName>
    </submittedName>
</protein>
<accession>A0AAV1A874</accession>
<evidence type="ECO:0000313" key="2">
    <source>
        <dbReference type="Proteomes" id="UP001157006"/>
    </source>
</evidence>
<dbReference type="EMBL" id="OX451738">
    <property type="protein sequence ID" value="CAI8605323.1"/>
    <property type="molecule type" value="Genomic_DNA"/>
</dbReference>